<accession>A0A2K8U6F8</accession>
<dbReference type="Proteomes" id="UP000232638">
    <property type="component" value="Chromosome"/>
</dbReference>
<dbReference type="RefSeq" id="WP_100918948.1">
    <property type="nucleotide sequence ID" value="NZ_CP020370.1"/>
</dbReference>
<organism evidence="2 3">
    <name type="scientific">Candidatus Thiodictyon syntrophicum</name>
    <dbReference type="NCBI Taxonomy" id="1166950"/>
    <lineage>
        <taxon>Bacteria</taxon>
        <taxon>Pseudomonadati</taxon>
        <taxon>Pseudomonadota</taxon>
        <taxon>Gammaproteobacteria</taxon>
        <taxon>Chromatiales</taxon>
        <taxon>Chromatiaceae</taxon>
        <taxon>Thiodictyon</taxon>
    </lineage>
</organism>
<reference evidence="2 3" key="1">
    <citation type="submission" date="2017-03" db="EMBL/GenBank/DDBJ databases">
        <title>Complete genome sequence of Candidatus 'Thiodictyon syntrophicum' sp. nov. strain Cad16T, a photolithoautotroph purple sulfur bacterium isolated from an alpine meromictic lake.</title>
        <authorList>
            <person name="Luedin S.M."/>
            <person name="Pothier J.F."/>
            <person name="Danza F."/>
            <person name="Storelli N."/>
            <person name="Wittwer M."/>
            <person name="Tonolla M."/>
        </authorList>
    </citation>
    <scope>NUCLEOTIDE SEQUENCE [LARGE SCALE GENOMIC DNA]</scope>
    <source>
        <strain evidence="2 3">Cad16T</strain>
    </source>
</reference>
<dbReference type="OrthoDB" id="9878016at2"/>
<sequence length="88" mass="9406">MKAHFAIVSAALILSGCAATMSAQQAADYNGDGLISDAELKQFNKQASVQERNVQTEAIKRHGAVDTVHSVNDTVWTARSILSGVRSF</sequence>
<evidence type="ECO:0008006" key="4">
    <source>
        <dbReference type="Google" id="ProtNLM"/>
    </source>
</evidence>
<dbReference type="AlphaFoldDB" id="A0A2K8U6F8"/>
<dbReference type="EMBL" id="CP020370">
    <property type="protein sequence ID" value="AUB81172.1"/>
    <property type="molecule type" value="Genomic_DNA"/>
</dbReference>
<feature type="chain" id="PRO_5014635992" description="EF-hand domain-containing protein" evidence="1">
    <location>
        <begin position="27"/>
        <end position="88"/>
    </location>
</feature>
<name>A0A2K8U6F8_9GAMM</name>
<dbReference type="KEGG" id="tsy:THSYN_09540"/>
<evidence type="ECO:0000313" key="3">
    <source>
        <dbReference type="Proteomes" id="UP000232638"/>
    </source>
</evidence>
<feature type="signal peptide" evidence="1">
    <location>
        <begin position="1"/>
        <end position="26"/>
    </location>
</feature>
<proteinExistence type="predicted"/>
<protein>
    <recommendedName>
        <fullName evidence="4">EF-hand domain-containing protein</fullName>
    </recommendedName>
</protein>
<gene>
    <name evidence="2" type="ORF">THSYN_09540</name>
</gene>
<keyword evidence="3" id="KW-1185">Reference proteome</keyword>
<dbReference type="InterPro" id="IPR018247">
    <property type="entry name" value="EF_Hand_1_Ca_BS"/>
</dbReference>
<keyword evidence="1" id="KW-0732">Signal</keyword>
<evidence type="ECO:0000313" key="2">
    <source>
        <dbReference type="EMBL" id="AUB81172.1"/>
    </source>
</evidence>
<dbReference type="PROSITE" id="PS00018">
    <property type="entry name" value="EF_HAND_1"/>
    <property type="match status" value="1"/>
</dbReference>
<dbReference type="PROSITE" id="PS51257">
    <property type="entry name" value="PROKAR_LIPOPROTEIN"/>
    <property type="match status" value="1"/>
</dbReference>
<evidence type="ECO:0000256" key="1">
    <source>
        <dbReference type="SAM" id="SignalP"/>
    </source>
</evidence>